<organism evidence="11 12">
    <name type="scientific">Candidatus Sphingobacterium stercoripullorum</name>
    <dbReference type="NCBI Taxonomy" id="2838759"/>
    <lineage>
        <taxon>Bacteria</taxon>
        <taxon>Pseudomonadati</taxon>
        <taxon>Bacteroidota</taxon>
        <taxon>Sphingobacteriia</taxon>
        <taxon>Sphingobacteriales</taxon>
        <taxon>Sphingobacteriaceae</taxon>
        <taxon>Sphingobacterium</taxon>
    </lineage>
</organism>
<dbReference type="AlphaFoldDB" id="A0A9D1WB59"/>
<comment type="caution">
    <text evidence="11">The sequence shown here is derived from an EMBL/GenBank/DDBJ whole genome shotgun (WGS) entry which is preliminary data.</text>
</comment>
<dbReference type="EMBL" id="DXEZ01000313">
    <property type="protein sequence ID" value="HIX55558.1"/>
    <property type="molecule type" value="Genomic_DNA"/>
</dbReference>
<comment type="subunit">
    <text evidence="9">Forms a complex with TatC.</text>
</comment>
<dbReference type="HAMAP" id="MF_00236">
    <property type="entry name" value="TatA_E"/>
    <property type="match status" value="1"/>
</dbReference>
<dbReference type="PANTHER" id="PTHR42982:SF1">
    <property type="entry name" value="SEC-INDEPENDENT PROTEIN TRANSLOCASE PROTEIN TATA"/>
    <property type="match status" value="1"/>
</dbReference>
<evidence type="ECO:0000256" key="8">
    <source>
        <dbReference type="ARBA" id="ARBA00023136"/>
    </source>
</evidence>
<keyword evidence="8 9" id="KW-0472">Membrane</keyword>
<dbReference type="GO" id="GO:0043953">
    <property type="term" value="P:protein transport by the Tat complex"/>
    <property type="evidence" value="ECO:0007669"/>
    <property type="project" value="UniProtKB-UniRule"/>
</dbReference>
<reference evidence="11" key="2">
    <citation type="submission" date="2021-04" db="EMBL/GenBank/DDBJ databases">
        <authorList>
            <person name="Gilroy R."/>
        </authorList>
    </citation>
    <scope>NUCLEOTIDE SEQUENCE</scope>
    <source>
        <strain evidence="11">1719</strain>
    </source>
</reference>
<dbReference type="NCBIfam" id="TIGR01411">
    <property type="entry name" value="tatAE"/>
    <property type="match status" value="1"/>
</dbReference>
<proteinExistence type="inferred from homology"/>
<comment type="subcellular location">
    <subcellularLocation>
        <location evidence="1 9">Cell membrane</location>
        <topology evidence="1 9">Single-pass membrane protein</topology>
    </subcellularLocation>
</comment>
<evidence type="ECO:0000256" key="10">
    <source>
        <dbReference type="SAM" id="MobiDB-lite"/>
    </source>
</evidence>
<evidence type="ECO:0000256" key="7">
    <source>
        <dbReference type="ARBA" id="ARBA00023010"/>
    </source>
</evidence>
<dbReference type="InterPro" id="IPR003369">
    <property type="entry name" value="TatA/B/E"/>
</dbReference>
<accession>A0A9D1WB59</accession>
<feature type="compositionally biased region" description="Basic and acidic residues" evidence="10">
    <location>
        <begin position="41"/>
        <end position="52"/>
    </location>
</feature>
<gene>
    <name evidence="9" type="primary">tatA</name>
    <name evidence="11" type="ORF">H9853_11085</name>
</gene>
<name>A0A9D1WB59_9SPHI</name>
<evidence type="ECO:0000256" key="5">
    <source>
        <dbReference type="ARBA" id="ARBA00022927"/>
    </source>
</evidence>
<keyword evidence="3 9" id="KW-1003">Cell membrane</keyword>
<protein>
    <recommendedName>
        <fullName evidence="9">Sec-independent protein translocase protein TatA</fullName>
    </recommendedName>
</protein>
<keyword evidence="5 9" id="KW-0653">Protein transport</keyword>
<comment type="function">
    <text evidence="9">Part of the twin-arginine translocation (Tat) system that transports large folded proteins containing a characteristic twin-arginine motif in their signal peptide across membranes. TatA could form the protein-conducting channel of the Tat system.</text>
</comment>
<keyword evidence="7 9" id="KW-0811">Translocation</keyword>
<sequence length="74" mass="8167">MYTSGLLFLGGQEVLIIVLIVLVLFGGKKIPELMRGMGRGIREFKEGQKETPTEEPQNTTSTTTTNEANKPQDN</sequence>
<evidence type="ECO:0000256" key="3">
    <source>
        <dbReference type="ARBA" id="ARBA00022475"/>
    </source>
</evidence>
<keyword evidence="4 9" id="KW-0812">Transmembrane</keyword>
<evidence type="ECO:0000256" key="6">
    <source>
        <dbReference type="ARBA" id="ARBA00022989"/>
    </source>
</evidence>
<dbReference type="InterPro" id="IPR006312">
    <property type="entry name" value="TatA/E"/>
</dbReference>
<comment type="similarity">
    <text evidence="9">Belongs to the TatA/E family.</text>
</comment>
<evidence type="ECO:0000256" key="9">
    <source>
        <dbReference type="HAMAP-Rule" id="MF_00236"/>
    </source>
</evidence>
<evidence type="ECO:0000313" key="12">
    <source>
        <dbReference type="Proteomes" id="UP000824156"/>
    </source>
</evidence>
<dbReference type="PANTHER" id="PTHR42982">
    <property type="entry name" value="SEC-INDEPENDENT PROTEIN TRANSLOCASE PROTEIN TATA"/>
    <property type="match status" value="1"/>
</dbReference>
<evidence type="ECO:0000313" key="11">
    <source>
        <dbReference type="EMBL" id="HIX55558.1"/>
    </source>
</evidence>
<dbReference type="Pfam" id="PF02416">
    <property type="entry name" value="TatA_B_E"/>
    <property type="match status" value="1"/>
</dbReference>
<feature type="transmembrane region" description="Helical" evidence="9">
    <location>
        <begin position="6"/>
        <end position="27"/>
    </location>
</feature>
<dbReference type="Proteomes" id="UP000824156">
    <property type="component" value="Unassembled WGS sequence"/>
</dbReference>
<reference evidence="11" key="1">
    <citation type="journal article" date="2021" name="PeerJ">
        <title>Extensive microbial diversity within the chicken gut microbiome revealed by metagenomics and culture.</title>
        <authorList>
            <person name="Gilroy R."/>
            <person name="Ravi A."/>
            <person name="Getino M."/>
            <person name="Pursley I."/>
            <person name="Horton D.L."/>
            <person name="Alikhan N.F."/>
            <person name="Baker D."/>
            <person name="Gharbi K."/>
            <person name="Hall N."/>
            <person name="Watson M."/>
            <person name="Adriaenssens E.M."/>
            <person name="Foster-Nyarko E."/>
            <person name="Jarju S."/>
            <person name="Secka A."/>
            <person name="Antonio M."/>
            <person name="Oren A."/>
            <person name="Chaudhuri R.R."/>
            <person name="La Ragione R."/>
            <person name="Hildebrand F."/>
            <person name="Pallen M.J."/>
        </authorList>
    </citation>
    <scope>NUCLEOTIDE SEQUENCE</scope>
    <source>
        <strain evidence="11">1719</strain>
    </source>
</reference>
<feature type="compositionally biased region" description="Low complexity" evidence="10">
    <location>
        <begin position="54"/>
        <end position="67"/>
    </location>
</feature>
<evidence type="ECO:0000256" key="1">
    <source>
        <dbReference type="ARBA" id="ARBA00004162"/>
    </source>
</evidence>
<dbReference type="Gene3D" id="1.20.5.3310">
    <property type="match status" value="1"/>
</dbReference>
<keyword evidence="2 9" id="KW-0813">Transport</keyword>
<evidence type="ECO:0000256" key="2">
    <source>
        <dbReference type="ARBA" id="ARBA00022448"/>
    </source>
</evidence>
<dbReference type="GO" id="GO:0033281">
    <property type="term" value="C:TAT protein transport complex"/>
    <property type="evidence" value="ECO:0007669"/>
    <property type="project" value="UniProtKB-UniRule"/>
</dbReference>
<keyword evidence="6 9" id="KW-1133">Transmembrane helix</keyword>
<dbReference type="GO" id="GO:0008320">
    <property type="term" value="F:protein transmembrane transporter activity"/>
    <property type="evidence" value="ECO:0007669"/>
    <property type="project" value="UniProtKB-UniRule"/>
</dbReference>
<feature type="region of interest" description="Disordered" evidence="10">
    <location>
        <begin position="41"/>
        <end position="74"/>
    </location>
</feature>
<evidence type="ECO:0000256" key="4">
    <source>
        <dbReference type="ARBA" id="ARBA00022692"/>
    </source>
</evidence>